<reference evidence="4 5" key="1">
    <citation type="journal article" date="2010" name="Nature">
        <title>The Ectocarpus genome and the independent evolution of multicellularity in brown algae.</title>
        <authorList>
            <person name="Cock J.M."/>
            <person name="Sterck L."/>
            <person name="Rouze P."/>
            <person name="Scornet D."/>
            <person name="Allen A.E."/>
            <person name="Amoutzias G."/>
            <person name="Anthouard V."/>
            <person name="Artiguenave F."/>
            <person name="Aury J.M."/>
            <person name="Badger J.H."/>
            <person name="Beszteri B."/>
            <person name="Billiau K."/>
            <person name="Bonnet E."/>
            <person name="Bothwell J.H."/>
            <person name="Bowler C."/>
            <person name="Boyen C."/>
            <person name="Brownlee C."/>
            <person name="Carrano C.J."/>
            <person name="Charrier B."/>
            <person name="Cho G.Y."/>
            <person name="Coelho S.M."/>
            <person name="Collen J."/>
            <person name="Corre E."/>
            <person name="Da Silva C."/>
            <person name="Delage L."/>
            <person name="Delaroque N."/>
            <person name="Dittami S.M."/>
            <person name="Doulbeau S."/>
            <person name="Elias M."/>
            <person name="Farnham G."/>
            <person name="Gachon C.M."/>
            <person name="Gschloessl B."/>
            <person name="Heesch S."/>
            <person name="Jabbari K."/>
            <person name="Jubin C."/>
            <person name="Kawai H."/>
            <person name="Kimura K."/>
            <person name="Kloareg B."/>
            <person name="Kupper F.C."/>
            <person name="Lang D."/>
            <person name="Le Bail A."/>
            <person name="Leblanc C."/>
            <person name="Lerouge P."/>
            <person name="Lohr M."/>
            <person name="Lopez P.J."/>
            <person name="Martens C."/>
            <person name="Maumus F."/>
            <person name="Michel G."/>
            <person name="Miranda-Saavedra D."/>
            <person name="Morales J."/>
            <person name="Moreau H."/>
            <person name="Motomura T."/>
            <person name="Nagasato C."/>
            <person name="Napoli C.A."/>
            <person name="Nelson D.R."/>
            <person name="Nyvall-Collen P."/>
            <person name="Peters A.F."/>
            <person name="Pommier C."/>
            <person name="Potin P."/>
            <person name="Poulain J."/>
            <person name="Quesneville H."/>
            <person name="Read B."/>
            <person name="Rensing S.A."/>
            <person name="Ritter A."/>
            <person name="Rousvoal S."/>
            <person name="Samanta M."/>
            <person name="Samson G."/>
            <person name="Schroeder D.C."/>
            <person name="Segurens B."/>
            <person name="Strittmatter M."/>
            <person name="Tonon T."/>
            <person name="Tregear J.W."/>
            <person name="Valentin K."/>
            <person name="von Dassow P."/>
            <person name="Yamagishi T."/>
            <person name="Van de Peer Y."/>
            <person name="Wincker P."/>
        </authorList>
    </citation>
    <scope>NUCLEOTIDE SEQUENCE [LARGE SCALE GENOMIC DNA]</scope>
    <source>
        <strain evidence="5">Ec32 / CCAP1310/4</strain>
    </source>
</reference>
<dbReference type="Gene3D" id="1.25.40.20">
    <property type="entry name" value="Ankyrin repeat-containing domain"/>
    <property type="match status" value="2"/>
</dbReference>
<dbReference type="EMBL" id="FN648774">
    <property type="protein sequence ID" value="CBN74876.1"/>
    <property type="molecule type" value="Genomic_DNA"/>
</dbReference>
<dbReference type="SUPFAM" id="SSF48403">
    <property type="entry name" value="Ankyrin repeat"/>
    <property type="match status" value="1"/>
</dbReference>
<dbReference type="OrthoDB" id="188462at2759"/>
<dbReference type="STRING" id="2880.D8LPY4"/>
<dbReference type="InParanoid" id="D8LPY4"/>
<protein>
    <submittedName>
        <fullName evidence="4">EsV-1-199</fullName>
    </submittedName>
</protein>
<evidence type="ECO:0000256" key="3">
    <source>
        <dbReference type="PROSITE-ProRule" id="PRU00023"/>
    </source>
</evidence>
<keyword evidence="5" id="KW-1185">Reference proteome</keyword>
<dbReference type="Proteomes" id="UP000002630">
    <property type="component" value="Linkage Group LG10"/>
</dbReference>
<sequence length="417" mass="45176">MPYNHLHDAALKGSAKVTEALLATAALDINERTEDGFTPLDVAAQEGHHRVARILLRHNASVTVASENGCTPLMLSAQNGHVVVTKLLIDAGSDVNASTDEGITSLHQAADEGHAEIMSMLVNAGANPDTQTYNGSTPLYDAAFHGHLDIVRRLLRFGVRPAIPRFQPDGSTRVALDVAAQKGHSEVVRELIQYRGIKTCAGVTGGAIALNLATKHQHVDTMRLLLAAGVVDTGMSLFTAATLGRERAVKLLLQQKWATPGDRYIDSRNECHCTPLFVAVSAAAPRIVRLLLDAGANEKLTRPVSYSFHGKMKNETLLGLADNNLRYEVHDGRRATSEETNRLEESRRLLMRVEAVRAVSWLWGTTSPAYAIPLGTDGNKDAKGGASRLGVRIARRETRAHRNGALLATLFRYSVKT</sequence>
<dbReference type="PRINTS" id="PR01415">
    <property type="entry name" value="ANKYRIN"/>
</dbReference>
<dbReference type="InterPro" id="IPR036770">
    <property type="entry name" value="Ankyrin_rpt-contain_sf"/>
</dbReference>
<keyword evidence="1" id="KW-0677">Repeat</keyword>
<dbReference type="AlphaFoldDB" id="D8LPY4"/>
<feature type="repeat" description="ANK" evidence="3">
    <location>
        <begin position="101"/>
        <end position="133"/>
    </location>
</feature>
<dbReference type="Pfam" id="PF12796">
    <property type="entry name" value="Ank_2"/>
    <property type="match status" value="3"/>
</dbReference>
<feature type="repeat" description="ANK" evidence="3">
    <location>
        <begin position="35"/>
        <end position="67"/>
    </location>
</feature>
<dbReference type="InterPro" id="IPR002110">
    <property type="entry name" value="Ankyrin_rpt"/>
</dbReference>
<keyword evidence="2 3" id="KW-0040">ANK repeat</keyword>
<dbReference type="eggNOG" id="KOG4177">
    <property type="taxonomic scope" value="Eukaryota"/>
</dbReference>
<evidence type="ECO:0000313" key="5">
    <source>
        <dbReference type="Proteomes" id="UP000002630"/>
    </source>
</evidence>
<dbReference type="EMBL" id="FN649735">
    <property type="protein sequence ID" value="CBN74876.1"/>
    <property type="molecule type" value="Genomic_DNA"/>
</dbReference>
<dbReference type="PROSITE" id="PS50088">
    <property type="entry name" value="ANK_REPEAT"/>
    <property type="match status" value="4"/>
</dbReference>
<name>D8LPY4_ECTSI</name>
<accession>D8LPY4</accession>
<gene>
    <name evidence="4" type="ORF">Esi_0056_0055</name>
</gene>
<dbReference type="PANTHER" id="PTHR24126">
    <property type="entry name" value="ANKYRIN REPEAT, PH AND SEC7 DOMAIN CONTAINING PROTEIN SECG-RELATED"/>
    <property type="match status" value="1"/>
</dbReference>
<dbReference type="PANTHER" id="PTHR24126:SF14">
    <property type="entry name" value="ANK_REP_REGION DOMAIN-CONTAINING PROTEIN"/>
    <property type="match status" value="1"/>
</dbReference>
<dbReference type="SMART" id="SM00248">
    <property type="entry name" value="ANK"/>
    <property type="match status" value="8"/>
</dbReference>
<proteinExistence type="predicted"/>
<organism evidence="4 5">
    <name type="scientific">Ectocarpus siliculosus</name>
    <name type="common">Brown alga</name>
    <name type="synonym">Conferva siliculosa</name>
    <dbReference type="NCBI Taxonomy" id="2880"/>
    <lineage>
        <taxon>Eukaryota</taxon>
        <taxon>Sar</taxon>
        <taxon>Stramenopiles</taxon>
        <taxon>Ochrophyta</taxon>
        <taxon>PX clade</taxon>
        <taxon>Phaeophyceae</taxon>
        <taxon>Ectocarpales</taxon>
        <taxon>Ectocarpaceae</taxon>
        <taxon>Ectocarpus</taxon>
    </lineage>
</organism>
<feature type="repeat" description="ANK" evidence="3">
    <location>
        <begin position="134"/>
        <end position="159"/>
    </location>
</feature>
<evidence type="ECO:0000313" key="4">
    <source>
        <dbReference type="EMBL" id="CBN74876.1"/>
    </source>
</evidence>
<evidence type="ECO:0000256" key="1">
    <source>
        <dbReference type="ARBA" id="ARBA00022737"/>
    </source>
</evidence>
<dbReference type="PROSITE" id="PS50297">
    <property type="entry name" value="ANK_REP_REGION"/>
    <property type="match status" value="4"/>
</dbReference>
<feature type="repeat" description="ANK" evidence="3">
    <location>
        <begin position="68"/>
        <end position="100"/>
    </location>
</feature>
<evidence type="ECO:0000256" key="2">
    <source>
        <dbReference type="ARBA" id="ARBA00023043"/>
    </source>
</evidence>